<evidence type="ECO:0000313" key="2">
    <source>
        <dbReference type="EMBL" id="HGU47568.1"/>
    </source>
</evidence>
<dbReference type="Gene3D" id="1.20.1260.10">
    <property type="match status" value="1"/>
</dbReference>
<gene>
    <name evidence="2" type="ORF">ENT60_03255</name>
</gene>
<dbReference type="InterPro" id="IPR012347">
    <property type="entry name" value="Ferritin-like"/>
</dbReference>
<dbReference type="PANTHER" id="PTHR33531:SF10">
    <property type="entry name" value="BLR7895 PROTEIN"/>
    <property type="match status" value="1"/>
</dbReference>
<dbReference type="InterPro" id="IPR009078">
    <property type="entry name" value="Ferritin-like_SF"/>
</dbReference>
<name>A0A7C4W046_UNCW3</name>
<dbReference type="GO" id="GO:0016491">
    <property type="term" value="F:oxidoreductase activity"/>
    <property type="evidence" value="ECO:0007669"/>
    <property type="project" value="InterPro"/>
</dbReference>
<dbReference type="InterPro" id="IPR003251">
    <property type="entry name" value="Rr_diiron-bd_dom"/>
</dbReference>
<dbReference type="PANTHER" id="PTHR33531">
    <property type="entry name" value="RUBRERYTHRIN SUBFAMILY"/>
    <property type="match status" value="1"/>
</dbReference>
<dbReference type="GO" id="GO:0046872">
    <property type="term" value="F:metal ion binding"/>
    <property type="evidence" value="ECO:0007669"/>
    <property type="project" value="InterPro"/>
</dbReference>
<comment type="caution">
    <text evidence="2">The sequence shown here is derived from an EMBL/GenBank/DDBJ whole genome shotgun (WGS) entry which is preliminary data.</text>
</comment>
<accession>A0A7C4W046</accession>
<evidence type="ECO:0000259" key="1">
    <source>
        <dbReference type="Pfam" id="PF02915"/>
    </source>
</evidence>
<dbReference type="Pfam" id="PF02915">
    <property type="entry name" value="Rubrerythrin"/>
    <property type="match status" value="1"/>
</dbReference>
<feature type="domain" description="Rubrerythrin diiron-binding" evidence="1">
    <location>
        <begin position="9"/>
        <end position="139"/>
    </location>
</feature>
<dbReference type="EMBL" id="DSZH01000155">
    <property type="protein sequence ID" value="HGU47568.1"/>
    <property type="molecule type" value="Genomic_DNA"/>
</dbReference>
<dbReference type="AlphaFoldDB" id="A0A7C4W046"/>
<organism evidence="2">
    <name type="scientific">candidate division WOR-3 bacterium</name>
    <dbReference type="NCBI Taxonomy" id="2052148"/>
    <lineage>
        <taxon>Bacteria</taxon>
        <taxon>Bacteria division WOR-3</taxon>
    </lineage>
</organism>
<dbReference type="CDD" id="cd01045">
    <property type="entry name" value="Ferritin_like_AB"/>
    <property type="match status" value="1"/>
</dbReference>
<reference evidence="2" key="1">
    <citation type="journal article" date="2020" name="mSystems">
        <title>Genome- and Community-Level Interaction Insights into Carbon Utilization and Element Cycling Functions of Hydrothermarchaeota in Hydrothermal Sediment.</title>
        <authorList>
            <person name="Zhou Z."/>
            <person name="Liu Y."/>
            <person name="Xu W."/>
            <person name="Pan J."/>
            <person name="Luo Z.H."/>
            <person name="Li M."/>
        </authorList>
    </citation>
    <scope>NUCLEOTIDE SEQUENCE [LARGE SCALE GENOMIC DNA]</scope>
    <source>
        <strain evidence="2">SpSt-594</strain>
    </source>
</reference>
<protein>
    <recommendedName>
        <fullName evidence="1">Rubrerythrin diiron-binding domain-containing protein</fullName>
    </recommendedName>
</protein>
<sequence length="163" mass="19264">MEEALTPLEILQKAIKSEIEAYQFYNKLQKIVENKVLEKKLNFLKNEEKKHEKLLRNVFKNQFPKQKIRLPEKGFTPLPAIDMVEKLSLESLLEAAMEAEEVSEKFYRENSILINDENSKRLLIYLASMEKSHYQIIKTEYDLLTSFTSYEAYKKFSLEHLGP</sequence>
<dbReference type="SUPFAM" id="SSF47240">
    <property type="entry name" value="Ferritin-like"/>
    <property type="match status" value="1"/>
</dbReference>
<proteinExistence type="predicted"/>